<sequence>MGTKILFTVLHAPVALFLSVAWGLPIPVVETSSFTIRSDVPSALFGGMPSDLLPQQAHLRSNIPAEVQLLAGPYRSVADYQLANEVQDVPILRRGLDDGSVTIEFTGDPKPSVESDQPSPAPFSFNDFGHYIYGENGEAIEPTEDAALRIANSRSTDGSHKALNISPNMSPPSASKKNQGNIALIEQVQYPQVNV</sequence>
<dbReference type="Proteomes" id="UP000541154">
    <property type="component" value="Unassembled WGS sequence"/>
</dbReference>
<accession>A0A8H5ZV44</accession>
<evidence type="ECO:0000256" key="2">
    <source>
        <dbReference type="SAM" id="SignalP"/>
    </source>
</evidence>
<evidence type="ECO:0000256" key="1">
    <source>
        <dbReference type="SAM" id="MobiDB-lite"/>
    </source>
</evidence>
<evidence type="ECO:0000313" key="3">
    <source>
        <dbReference type="EMBL" id="KAF5854929.1"/>
    </source>
</evidence>
<feature type="signal peptide" evidence="2">
    <location>
        <begin position="1"/>
        <end position="23"/>
    </location>
</feature>
<dbReference type="EMBL" id="SPNV01000583">
    <property type="protein sequence ID" value="KAF5854929.1"/>
    <property type="molecule type" value="Genomic_DNA"/>
</dbReference>
<reference evidence="3 4" key="1">
    <citation type="submission" date="2019-04" db="EMBL/GenBank/DDBJ databases">
        <title>Aspergillus burnettii sp. nov., novel species from soil in southeast Queensland.</title>
        <authorList>
            <person name="Gilchrist C.L.M."/>
            <person name="Pitt J.I."/>
            <person name="Lange L."/>
            <person name="Lacey H.J."/>
            <person name="Vuong D."/>
            <person name="Midgley D.J."/>
            <person name="Greenfield P."/>
            <person name="Bradbury M."/>
            <person name="Lacey E."/>
            <person name="Busk P.K."/>
            <person name="Pilgaard B."/>
            <person name="Chooi Y.H."/>
            <person name="Piggott A.M."/>
        </authorList>
    </citation>
    <scope>NUCLEOTIDE SEQUENCE [LARGE SCALE GENOMIC DNA]</scope>
    <source>
        <strain evidence="3 4">FRR 5400</strain>
    </source>
</reference>
<keyword evidence="4" id="KW-1185">Reference proteome</keyword>
<organism evidence="3 4">
    <name type="scientific">Petromyces alliaceus</name>
    <name type="common">Aspergillus alliaceus</name>
    <dbReference type="NCBI Taxonomy" id="209559"/>
    <lineage>
        <taxon>Eukaryota</taxon>
        <taxon>Fungi</taxon>
        <taxon>Dikarya</taxon>
        <taxon>Ascomycota</taxon>
        <taxon>Pezizomycotina</taxon>
        <taxon>Eurotiomycetes</taxon>
        <taxon>Eurotiomycetidae</taxon>
        <taxon>Eurotiales</taxon>
        <taxon>Aspergillaceae</taxon>
        <taxon>Aspergillus</taxon>
        <taxon>Aspergillus subgen. Circumdati</taxon>
    </lineage>
</organism>
<evidence type="ECO:0000313" key="4">
    <source>
        <dbReference type="Proteomes" id="UP000541154"/>
    </source>
</evidence>
<gene>
    <name evidence="3" type="ORF">ETB97_010615</name>
</gene>
<keyword evidence="2" id="KW-0732">Signal</keyword>
<dbReference type="AlphaFoldDB" id="A0A8H5ZV44"/>
<proteinExistence type="predicted"/>
<protein>
    <submittedName>
        <fullName evidence="3">Uncharacterized protein</fullName>
    </submittedName>
</protein>
<feature type="chain" id="PRO_5034534831" evidence="2">
    <location>
        <begin position="24"/>
        <end position="195"/>
    </location>
</feature>
<name>A0A8H5ZV44_PETAA</name>
<feature type="region of interest" description="Disordered" evidence="1">
    <location>
        <begin position="154"/>
        <end position="178"/>
    </location>
</feature>
<feature type="compositionally biased region" description="Polar residues" evidence="1">
    <location>
        <begin position="165"/>
        <end position="178"/>
    </location>
</feature>
<comment type="caution">
    <text evidence="3">The sequence shown here is derived from an EMBL/GenBank/DDBJ whole genome shotgun (WGS) entry which is preliminary data.</text>
</comment>